<dbReference type="SUPFAM" id="SSF53850">
    <property type="entry name" value="Periplasmic binding protein-like II"/>
    <property type="match status" value="1"/>
</dbReference>
<name>A0AAU7XYR3_9PSED</name>
<dbReference type="GO" id="GO:0006351">
    <property type="term" value="P:DNA-templated transcription"/>
    <property type="evidence" value="ECO:0007669"/>
    <property type="project" value="TreeGrafter"/>
</dbReference>
<dbReference type="PANTHER" id="PTHR30537:SF79">
    <property type="entry name" value="TRANSCRIPTIONAL REGULATOR-RELATED"/>
    <property type="match status" value="1"/>
</dbReference>
<evidence type="ECO:0000256" key="4">
    <source>
        <dbReference type="ARBA" id="ARBA00023163"/>
    </source>
</evidence>
<evidence type="ECO:0000256" key="1">
    <source>
        <dbReference type="ARBA" id="ARBA00009437"/>
    </source>
</evidence>
<dbReference type="GO" id="GO:0043565">
    <property type="term" value="F:sequence-specific DNA binding"/>
    <property type="evidence" value="ECO:0007669"/>
    <property type="project" value="TreeGrafter"/>
</dbReference>
<comment type="similarity">
    <text evidence="1">Belongs to the LysR transcriptional regulatory family.</text>
</comment>
<dbReference type="InterPro" id="IPR036390">
    <property type="entry name" value="WH_DNA-bd_sf"/>
</dbReference>
<keyword evidence="2" id="KW-0805">Transcription regulation</keyword>
<dbReference type="PROSITE" id="PS50931">
    <property type="entry name" value="HTH_LYSR"/>
    <property type="match status" value="1"/>
</dbReference>
<dbReference type="Gene3D" id="1.10.10.10">
    <property type="entry name" value="Winged helix-like DNA-binding domain superfamily/Winged helix DNA-binding domain"/>
    <property type="match status" value="1"/>
</dbReference>
<gene>
    <name evidence="6" type="ORF">ABS648_17655</name>
</gene>
<dbReference type="AlphaFoldDB" id="A0AAU7XYR3"/>
<dbReference type="InterPro" id="IPR058163">
    <property type="entry name" value="LysR-type_TF_proteobact-type"/>
</dbReference>
<organism evidence="6">
    <name type="scientific">Pseudomonas solani</name>
    <dbReference type="NCBI Taxonomy" id="2731552"/>
    <lineage>
        <taxon>Bacteria</taxon>
        <taxon>Pseudomonadati</taxon>
        <taxon>Pseudomonadota</taxon>
        <taxon>Gammaproteobacteria</taxon>
        <taxon>Pseudomonadales</taxon>
        <taxon>Pseudomonadaceae</taxon>
        <taxon>Pseudomonas</taxon>
    </lineage>
</organism>
<dbReference type="GO" id="GO:0003700">
    <property type="term" value="F:DNA-binding transcription factor activity"/>
    <property type="evidence" value="ECO:0007669"/>
    <property type="project" value="InterPro"/>
</dbReference>
<sequence>MSDYGNYRLPSLDAMQAFVAAARLGSFERAAEELSLTGSALRKRVSGLEQLLGVQLLNRRDGALSLTAQGQVYLEQIRPVMTQLVAIPMHSRLVQRRQRLAISCPPTFARQILIPRLAEHCLAHPGVDLEIQVTAPLNGAGNGASDVDIFGGSPEGSCALPLLDEWLQPLAAPQLLARLSVPGSAPDFSRLPLLRSPLEPWRPWLAAAGLSLPEPDQGPALLDLGMMLEAAANGQGVVLARPSLARPWLADGQLVPLGRVRSRPSYHYEAVLLKASPAADAFLVWLRSICSEAVTQSQAQMNELLAE</sequence>
<accession>A0AAU7XYR3</accession>
<dbReference type="Pfam" id="PF03466">
    <property type="entry name" value="LysR_substrate"/>
    <property type="match status" value="1"/>
</dbReference>
<dbReference type="InterPro" id="IPR000847">
    <property type="entry name" value="LysR_HTH_N"/>
</dbReference>
<dbReference type="InterPro" id="IPR005119">
    <property type="entry name" value="LysR_subst-bd"/>
</dbReference>
<evidence type="ECO:0000256" key="3">
    <source>
        <dbReference type="ARBA" id="ARBA00023125"/>
    </source>
</evidence>
<dbReference type="Gene3D" id="3.40.190.10">
    <property type="entry name" value="Periplasmic binding protein-like II"/>
    <property type="match status" value="2"/>
</dbReference>
<evidence type="ECO:0000259" key="5">
    <source>
        <dbReference type="PROSITE" id="PS50931"/>
    </source>
</evidence>
<protein>
    <submittedName>
        <fullName evidence="6">LysR substrate-binding domain-containing protein</fullName>
    </submittedName>
</protein>
<dbReference type="InterPro" id="IPR036388">
    <property type="entry name" value="WH-like_DNA-bd_sf"/>
</dbReference>
<keyword evidence="3" id="KW-0238">DNA-binding</keyword>
<dbReference type="EMBL" id="CP158373">
    <property type="protein sequence ID" value="XBY61785.1"/>
    <property type="molecule type" value="Genomic_DNA"/>
</dbReference>
<dbReference type="RefSeq" id="WP_350446323.1">
    <property type="nucleotide sequence ID" value="NZ_CP158373.1"/>
</dbReference>
<proteinExistence type="inferred from homology"/>
<dbReference type="PANTHER" id="PTHR30537">
    <property type="entry name" value="HTH-TYPE TRANSCRIPTIONAL REGULATOR"/>
    <property type="match status" value="1"/>
</dbReference>
<reference evidence="6" key="1">
    <citation type="submission" date="2023-08" db="EMBL/GenBank/DDBJ databases">
        <title>Increased levels of nutrients transform a symbiont into a lethal pathobiont.</title>
        <authorList>
            <person name="Lachnit T."/>
            <person name="Ulrich L."/>
            <person name="Willmer F.M."/>
            <person name="Hasenbein T."/>
            <person name="Steiner L.X."/>
            <person name="Wolters M."/>
            <person name="Herbst E.M."/>
            <person name="Deines P."/>
        </authorList>
    </citation>
    <scope>NUCLEOTIDE SEQUENCE</scope>
    <source>
        <strain evidence="6">T3</strain>
    </source>
</reference>
<dbReference type="SUPFAM" id="SSF46785">
    <property type="entry name" value="Winged helix' DNA-binding domain"/>
    <property type="match status" value="1"/>
</dbReference>
<dbReference type="Pfam" id="PF00126">
    <property type="entry name" value="HTH_1"/>
    <property type="match status" value="1"/>
</dbReference>
<evidence type="ECO:0000256" key="2">
    <source>
        <dbReference type="ARBA" id="ARBA00023015"/>
    </source>
</evidence>
<keyword evidence="4" id="KW-0804">Transcription</keyword>
<evidence type="ECO:0000313" key="6">
    <source>
        <dbReference type="EMBL" id="XBY61785.1"/>
    </source>
</evidence>
<feature type="domain" description="HTH lysR-type" evidence="5">
    <location>
        <begin position="10"/>
        <end position="67"/>
    </location>
</feature>